<keyword evidence="2" id="KW-0677">Repeat</keyword>
<evidence type="ECO:0000313" key="7">
    <source>
        <dbReference type="Proteomes" id="UP000654075"/>
    </source>
</evidence>
<dbReference type="PANTHER" id="PTHR46130:SF3">
    <property type="entry name" value="CHROMOSOME UNDETERMINED SCAFFOLD_33, WHOLE GENOME SHOTGUN SEQUENCE"/>
    <property type="match status" value="1"/>
</dbReference>
<keyword evidence="7" id="KW-1185">Reference proteome</keyword>
<dbReference type="PANTHER" id="PTHR46130">
    <property type="entry name" value="LAMGL DOMAIN-CONTAINING PROTEIN"/>
    <property type="match status" value="1"/>
</dbReference>
<dbReference type="InterPro" id="IPR013783">
    <property type="entry name" value="Ig-like_fold"/>
</dbReference>
<dbReference type="Gene3D" id="2.60.40.10">
    <property type="entry name" value="Immunoglobulins"/>
    <property type="match status" value="1"/>
</dbReference>
<comment type="caution">
    <text evidence="6">The sequence shown here is derived from an EMBL/GenBank/DDBJ whole genome shotgun (WGS) entry which is preliminary data.</text>
</comment>
<feature type="non-terminal residue" evidence="6">
    <location>
        <position position="1"/>
    </location>
</feature>
<dbReference type="CDD" id="cd00063">
    <property type="entry name" value="FN3"/>
    <property type="match status" value="1"/>
</dbReference>
<dbReference type="SUPFAM" id="SSF49265">
    <property type="entry name" value="Fibronectin type III"/>
    <property type="match status" value="1"/>
</dbReference>
<feature type="region of interest" description="Disordered" evidence="4">
    <location>
        <begin position="1851"/>
        <end position="1914"/>
    </location>
</feature>
<name>A0A813FC26_POLGL</name>
<evidence type="ECO:0000256" key="1">
    <source>
        <dbReference type="ARBA" id="ARBA00022729"/>
    </source>
</evidence>
<feature type="domain" description="Fibronectin type-III" evidence="5">
    <location>
        <begin position="347"/>
        <end position="467"/>
    </location>
</feature>
<evidence type="ECO:0000256" key="4">
    <source>
        <dbReference type="SAM" id="MobiDB-lite"/>
    </source>
</evidence>
<evidence type="ECO:0000256" key="3">
    <source>
        <dbReference type="ARBA" id="ARBA00023157"/>
    </source>
</evidence>
<dbReference type="InterPro" id="IPR036116">
    <property type="entry name" value="FN3_sf"/>
</dbReference>
<dbReference type="OrthoDB" id="432393at2759"/>
<dbReference type="NCBIfam" id="TIGR02232">
    <property type="entry name" value="myxo_disulf_rpt"/>
    <property type="match status" value="16"/>
</dbReference>
<keyword evidence="3" id="KW-1015">Disulfide bond</keyword>
<evidence type="ECO:0000259" key="5">
    <source>
        <dbReference type="PROSITE" id="PS50853"/>
    </source>
</evidence>
<dbReference type="Pfam" id="PF13948">
    <property type="entry name" value="DUF4215"/>
    <property type="match status" value="9"/>
</dbReference>
<dbReference type="InterPro" id="IPR011936">
    <property type="entry name" value="Myxo_disulph_rpt"/>
</dbReference>
<dbReference type="Proteomes" id="UP000654075">
    <property type="component" value="Unassembled WGS sequence"/>
</dbReference>
<dbReference type="EMBL" id="CAJNNV010025076">
    <property type="protein sequence ID" value="CAE8612064.1"/>
    <property type="molecule type" value="Genomic_DNA"/>
</dbReference>
<accession>A0A813FC26</accession>
<evidence type="ECO:0000256" key="2">
    <source>
        <dbReference type="ARBA" id="ARBA00022737"/>
    </source>
</evidence>
<protein>
    <recommendedName>
        <fullName evidence="5">Fibronectin type-III domain-containing protein</fullName>
    </recommendedName>
</protein>
<dbReference type="GO" id="GO:0004222">
    <property type="term" value="F:metalloendopeptidase activity"/>
    <property type="evidence" value="ECO:0007669"/>
    <property type="project" value="TreeGrafter"/>
</dbReference>
<dbReference type="InterPro" id="IPR043543">
    <property type="entry name" value="PAPPA/PAPPA2"/>
</dbReference>
<dbReference type="GO" id="GO:0005615">
    <property type="term" value="C:extracellular space"/>
    <property type="evidence" value="ECO:0007669"/>
    <property type="project" value="TreeGrafter"/>
</dbReference>
<dbReference type="GO" id="GO:0006508">
    <property type="term" value="P:proteolysis"/>
    <property type="evidence" value="ECO:0007669"/>
    <property type="project" value="TreeGrafter"/>
</dbReference>
<gene>
    <name evidence="6" type="ORF">PGLA1383_LOCUS29864</name>
</gene>
<proteinExistence type="predicted"/>
<feature type="compositionally biased region" description="Low complexity" evidence="4">
    <location>
        <begin position="1866"/>
        <end position="1914"/>
    </location>
</feature>
<keyword evidence="1" id="KW-0732">Signal</keyword>
<reference evidence="6" key="1">
    <citation type="submission" date="2021-02" db="EMBL/GenBank/DDBJ databases">
        <authorList>
            <person name="Dougan E. K."/>
            <person name="Rhodes N."/>
            <person name="Thang M."/>
            <person name="Chan C."/>
        </authorList>
    </citation>
    <scope>NUCLEOTIDE SEQUENCE</scope>
</reference>
<feature type="non-terminal residue" evidence="6">
    <location>
        <position position="2826"/>
    </location>
</feature>
<organism evidence="6 7">
    <name type="scientific">Polarella glacialis</name>
    <name type="common">Dinoflagellate</name>
    <dbReference type="NCBI Taxonomy" id="89957"/>
    <lineage>
        <taxon>Eukaryota</taxon>
        <taxon>Sar</taxon>
        <taxon>Alveolata</taxon>
        <taxon>Dinophyceae</taxon>
        <taxon>Suessiales</taxon>
        <taxon>Suessiaceae</taxon>
        <taxon>Polarella</taxon>
    </lineage>
</organism>
<sequence>AIRSITSQTVNGVTQHKLVEGARYEVYLTYQDALGHPEATHWLQAYDVGYDMNTLEPIIRLPKFNTTTAQALTLQYELMEDMFSESLFVTLTFMGSLPGFSVEDESSPYEIQLAREATLMGNHTVELSLENLQLGIDLERNSKINRVFTSKGAAAPGTGLVSGARYSLVFRCTDKFNNQPQSLEILDINFITDKVTAPLALLMPAGASPAADLVNPIVLTYIIPELAHPGSLRMDMVWLRNFDGPPGSPTPLVDIQSPHSFLLNPDKEVCCGALTIQMTGSNLFRYAGDETLNHPDVRKFESQTTPVYSYLQPFSEYEFRFSYQDQFSNPRAYTNITVRTMFTEPQVPNSPVLVSRTTSSLSLGWKRRDTGGSRISKYEIQFVRAPEPPSGWNGTYAEAGALAASLAESQAEDVKLLTIYGQETNETTFSSLAGSQYYVLRVLAWNKLGVSNWSSWSIMRTFTACGDGIALDNEECDDGNLVSGDGCNKECITELGYVCESSPPGLPSADGWGRGASTCRAAGMDGLRVGDEECDDCNLQAGDGCSPTGKIEPTYSCKYKGRYGIATTCVGVTAPGTGSKTSYTADSCYQVCGDGIWLLQSNEGCDDGNLVDGDGCSQTCFVEPGYTCTTADWPNLLTSKCTGSCGDGLRRGDEACDDGGSLKGDGCSPSCEVEPSWFCLRTDSSPGFPEGKEECRQTCLNGIIDPGEQCDDANSDSGDGDGCDNCIIEVTDATTASSKLAGPVSDGFLVEQGPQAEGCDDGNLLSGDGCNVGCEVEAGWQCLAQEVNGRKLAQKCTAFCGDGLLVSAEACDDGNQVDGDGCSRLCAVELGYFCRPEDVFTRSEVAAPLGTPRSRTLCTPACGDGLVLAGQEACDDGGRQPGDGCDEHCLVEAGWFCGVPSGGGRASFCQPRCGDGLMTAYEQCDDGGVSSADGCSPACKLEEGWSCWPPGVPCRMVCGDALRLDGEDCDDGNILQGDGCDPSCQVEPGWSCSSFILGPEITTSVCSPFCGDGRLKGTEACDDANLVADDGCDASCRVEPDYVCCDPLFAGNGSRCVVGSPANRLLICGQSACGNSSRDLQLGEFCDDGNKLVADGCSEACEVEQGFTCVPMATPGTQGSDRTIPDMCNPVCGDGLQVIGEECDDGNVDDGDGCGANCLIEQRGTTCPPASDGKGGVCRPTCGDGVRGPREECDDANGNCGDGCCNCKIEAGFRCSGGGSLSADRCVPVCGDGLRVDISFTAALPAAEYEECDVGPTPQRGCNPVTCKLEKGWACSRAPAAPEGEFCSPICGDGLVVSPIEECDDMNNRSGDGCSPDCRVEPLWKCSQLRAIAAFGSLEISKCSLRCGDGRLLAGNESCDDGNMWDSDLASRDGCSYRCTVEPGYHCTTVTTAGWSKPGSVATPCEAALKAASFDKRQRRLPRGGDWCSSVCGDGILIPPFEACDDGNLRGDDGCDAVEPYYLCFDPSASELVEVKTTPPQFLSVRFDATFSALELRFDTDVGSLPNEVLAPGSIASQASSYFPCSDVVVQSTLDQLGDGPVCLFRSRKIAAVSLGGLPRIVPGTLFQLRANVLRRYSFVANASSPQQSSLAQARNQWPTNDTWLRKLHGPDLGSDFGQGFGGRSSDFARKWEQNQFATISFPRAGVILGVIDVEFDRSLLPGYIYRVRLKQANLLGLVGYAYHNLEVTKLPVPRLTARVPKMQLQHDGLGRWLNLDASAEVPQGCTSKDAQQFSVITNLTLLAPLPMLSGSWLQSLTPRVLSSYLPVPKPAMLVGSLAMASSGTSTNRSASLTLALPPGTLSPGAQYIQAVACTNATKTFQTADDFSPASFEVCSYLTWTVDVGPQASAEPLPPAVTPSARRLQSSNYNNNNNSNNNNNNNNKQQQHSRQLQSNNSNNSNNKNNSNSSNSNTSRLQSAVLAANRLAARELVLSAVAQGAEMKIVGLPPTAGAAPAGVPLQAALPDPVLALLEALDDPLGNAALAEQLQRGWLGAVEAGDSTTRLGVILVPPSNISATNLTAALLSAALAVLRPTVTWSLQGPTRTGATAATEPAPGVPTVGGLFLSIPPQRLAEGSQVSVFAQLTLETAGEAASCSSVARTFTASALLDVNSAPGAGYLDLLSGGSSTRAAPMLTFQLQNAKWADKDLPLQYKIEAEWSEAYGSQSLILSDWSFDAKVSLIILPRKNETLLLRGLVRDSLGSVQRSAPNAVKLLAPDSEESVMQYLAISEYVQGETNKVLYSPSQVRRLMETALASAAELGVQGQLQMLQDLAFRGLGKPFNDTVVNCTTDCGPNGVCPPASYVLLARGEIQSSKNSTYWTQCVCSPPWTGKKCERATWEVDSQLVLTRGVVAGLQELVSTSVNREALGLGKVLGPLVRLFKLLTRLANDCRRVPLEVLASIASMAVGLAGVVSKVELLDASSAAGALLTQLYTCLPEDRPKLPMATMPAPASVILSALGRSQVCRLLKDSNTTLCYDLASSEVRVTCPTPAAETALQSSIFNNSSGNGNSSFAVPTTTTCRADLDLSISDPYPCPCPVPEDAFVGYGRAQAAPLFETLGYRDEDEFLWRGLLRMFYNSTKFGGGENISAALPGPVLAAALRMQESGQASSAQVAQALAEADYWGLYQKGAVYSIQRLAQLISTALLSEMLPGQGIQFVDTTAVRIAAAVQAVQETTTNASARTGFAALVLDELGVQMELDYSSPSSDGLLLGDSASSLLANHNLSGLSNISLPARLPVVVPMSGLLWRGRGQNLFSLMDPSVAVQSDVLQLRLLPSTLFPASGGGPVKLRYRFMVPEPAVGEDCPRERPTDDRLRRCCGATAGP</sequence>
<dbReference type="PROSITE" id="PS50853">
    <property type="entry name" value="FN3"/>
    <property type="match status" value="1"/>
</dbReference>
<dbReference type="GO" id="GO:0007166">
    <property type="term" value="P:cell surface receptor signaling pathway"/>
    <property type="evidence" value="ECO:0007669"/>
    <property type="project" value="TreeGrafter"/>
</dbReference>
<evidence type="ECO:0000313" key="6">
    <source>
        <dbReference type="EMBL" id="CAE8612064.1"/>
    </source>
</evidence>
<dbReference type="InterPro" id="IPR003961">
    <property type="entry name" value="FN3_dom"/>
</dbReference>